<feature type="signal peptide" evidence="1">
    <location>
        <begin position="1"/>
        <end position="18"/>
    </location>
</feature>
<organism evidence="2 3">
    <name type="scientific">Saccharopolyspora dendranthemae</name>
    <dbReference type="NCBI Taxonomy" id="1181886"/>
    <lineage>
        <taxon>Bacteria</taxon>
        <taxon>Bacillati</taxon>
        <taxon>Actinomycetota</taxon>
        <taxon>Actinomycetes</taxon>
        <taxon>Pseudonocardiales</taxon>
        <taxon>Pseudonocardiaceae</taxon>
        <taxon>Saccharopolyspora</taxon>
    </lineage>
</organism>
<dbReference type="EMBL" id="VIWX01000001">
    <property type="protein sequence ID" value="TWG07395.1"/>
    <property type="molecule type" value="Genomic_DNA"/>
</dbReference>
<dbReference type="Proteomes" id="UP000316184">
    <property type="component" value="Unassembled WGS sequence"/>
</dbReference>
<proteinExistence type="predicted"/>
<evidence type="ECO:0000256" key="1">
    <source>
        <dbReference type="SAM" id="SignalP"/>
    </source>
</evidence>
<keyword evidence="1" id="KW-0732">Signal</keyword>
<keyword evidence="3" id="KW-1185">Reference proteome</keyword>
<dbReference type="RefSeq" id="WP_246109971.1">
    <property type="nucleotide sequence ID" value="NZ_VIWX01000001.1"/>
</dbReference>
<comment type="caution">
    <text evidence="2">The sequence shown here is derived from an EMBL/GenBank/DDBJ whole genome shotgun (WGS) entry which is preliminary data.</text>
</comment>
<gene>
    <name evidence="2" type="ORF">FHU35_1110</name>
</gene>
<accession>A0A561V6Z9</accession>
<evidence type="ECO:0000313" key="3">
    <source>
        <dbReference type="Proteomes" id="UP000316184"/>
    </source>
</evidence>
<protein>
    <submittedName>
        <fullName evidence="2">Uncharacterized protein</fullName>
    </submittedName>
</protein>
<sequence length="328" mass="35238">MIALTSGACLLCSSTAGGAVPDDDIADEKITCEQSPGADPFYKKPSASKVYDDMFSKSRAIPGLDDDYVPQGLAVWKDLMLITAYENDDDSEDRGDSEGDRGSGTSARIYVINLTTGARDFVEIADSHAGGIAVVKDWVFVEGKQVDDGEDEGTERDYTIDKYRLDSLLLALSLPGHATLNPVGEPRKVYGSSFLASSGDTLYAGRFNTGGRDSMYEYSVAANGNLKTGQKYEVPKKTQGLLVSKGHFIYSTSHGRGNFSNVYVVDGGATDIDSSARCFRAPSMSQGIAAFNGNAYLLFESGARKYVDGAKNPIRNLHKADLVDLATY</sequence>
<reference evidence="2 3" key="1">
    <citation type="submission" date="2019-06" db="EMBL/GenBank/DDBJ databases">
        <title>Sequencing the genomes of 1000 actinobacteria strains.</title>
        <authorList>
            <person name="Klenk H.-P."/>
        </authorList>
    </citation>
    <scope>NUCLEOTIDE SEQUENCE [LARGE SCALE GENOMIC DNA]</scope>
    <source>
        <strain evidence="2 3">DSM 46699</strain>
    </source>
</reference>
<name>A0A561V6Z9_9PSEU</name>
<dbReference type="AlphaFoldDB" id="A0A561V6Z9"/>
<evidence type="ECO:0000313" key="2">
    <source>
        <dbReference type="EMBL" id="TWG07395.1"/>
    </source>
</evidence>
<feature type="chain" id="PRO_5021815001" evidence="1">
    <location>
        <begin position="19"/>
        <end position="328"/>
    </location>
</feature>